<organism evidence="1 2">
    <name type="scientific">Pseudanabaena catenata USMAC16</name>
    <dbReference type="NCBI Taxonomy" id="1855837"/>
    <lineage>
        <taxon>Bacteria</taxon>
        <taxon>Bacillati</taxon>
        <taxon>Cyanobacteriota</taxon>
        <taxon>Cyanophyceae</taxon>
        <taxon>Pseudanabaenales</taxon>
        <taxon>Pseudanabaenaceae</taxon>
        <taxon>Pseudanabaena</taxon>
    </lineage>
</organism>
<comment type="caution">
    <text evidence="1">The sequence shown here is derived from an EMBL/GenBank/DDBJ whole genome shotgun (WGS) entry which is preliminary data.</text>
</comment>
<evidence type="ECO:0000313" key="1">
    <source>
        <dbReference type="EMBL" id="MDG3497175.1"/>
    </source>
</evidence>
<name>A0A9X4RKL2_9CYAN</name>
<sequence length="59" mass="6649">MTWTDEKLDSFAKKVDTLIDGMNRQSDRISATVELQVIVAAQQAESIRLLIGMLNRKQA</sequence>
<dbReference type="AlphaFoldDB" id="A0A9X4RKL2"/>
<protein>
    <submittedName>
        <fullName evidence="1">Uncharacterized protein</fullName>
    </submittedName>
</protein>
<accession>A0A9X4RKL2</accession>
<reference evidence="1" key="1">
    <citation type="submission" date="2019-05" db="EMBL/GenBank/DDBJ databases">
        <title>Whole genome sequencing of Pseudanabaena catenata USMAC16.</title>
        <authorList>
            <person name="Khan Z."/>
            <person name="Omar W.M."/>
            <person name="Convey P."/>
            <person name="Merican F."/>
            <person name="Najimudin N."/>
        </authorList>
    </citation>
    <scope>NUCLEOTIDE SEQUENCE</scope>
    <source>
        <strain evidence="1">USMAC16</strain>
    </source>
</reference>
<keyword evidence="2" id="KW-1185">Reference proteome</keyword>
<gene>
    <name evidence="1" type="ORF">FEV09_21785</name>
</gene>
<dbReference type="RefSeq" id="WP_009629380.1">
    <property type="nucleotide sequence ID" value="NZ_VBTY01000293.1"/>
</dbReference>
<dbReference type="Proteomes" id="UP001152872">
    <property type="component" value="Unassembled WGS sequence"/>
</dbReference>
<evidence type="ECO:0000313" key="2">
    <source>
        <dbReference type="Proteomes" id="UP001152872"/>
    </source>
</evidence>
<dbReference type="EMBL" id="VBTY01000293">
    <property type="protein sequence ID" value="MDG3497175.1"/>
    <property type="molecule type" value="Genomic_DNA"/>
</dbReference>
<proteinExistence type="predicted"/>